<keyword evidence="2" id="KW-0720">Serine protease</keyword>
<accession>A0A1J8Q6R8</accession>
<name>A0A1J8Q6R8_9AGAM</name>
<dbReference type="InterPro" id="IPR050278">
    <property type="entry name" value="Serine_Prot_S9B/DPPIV"/>
</dbReference>
<organism evidence="7 8">
    <name type="scientific">Rhizopogon vesiculosus</name>
    <dbReference type="NCBI Taxonomy" id="180088"/>
    <lineage>
        <taxon>Eukaryota</taxon>
        <taxon>Fungi</taxon>
        <taxon>Dikarya</taxon>
        <taxon>Basidiomycota</taxon>
        <taxon>Agaricomycotina</taxon>
        <taxon>Agaricomycetes</taxon>
        <taxon>Agaricomycetidae</taxon>
        <taxon>Boletales</taxon>
        <taxon>Suillineae</taxon>
        <taxon>Rhizopogonaceae</taxon>
        <taxon>Rhizopogon</taxon>
    </lineage>
</organism>
<evidence type="ECO:0000313" key="7">
    <source>
        <dbReference type="EMBL" id="OJA09345.1"/>
    </source>
</evidence>
<feature type="domain" description="Dipeptidylpeptidase IV N-terminal" evidence="6">
    <location>
        <begin position="207"/>
        <end position="600"/>
    </location>
</feature>
<keyword evidence="5" id="KW-1133">Transmembrane helix</keyword>
<feature type="region of interest" description="Disordered" evidence="4">
    <location>
        <begin position="1"/>
        <end position="25"/>
    </location>
</feature>
<dbReference type="GO" id="GO:0008239">
    <property type="term" value="F:dipeptidyl-peptidase activity"/>
    <property type="evidence" value="ECO:0007669"/>
    <property type="project" value="TreeGrafter"/>
</dbReference>
<keyword evidence="8" id="KW-1185">Reference proteome</keyword>
<keyword evidence="5" id="KW-0472">Membrane</keyword>
<evidence type="ECO:0000256" key="4">
    <source>
        <dbReference type="SAM" id="MobiDB-lite"/>
    </source>
</evidence>
<dbReference type="PANTHER" id="PTHR11731">
    <property type="entry name" value="PROTEASE FAMILY S9B,C DIPEPTIDYL-PEPTIDASE IV-RELATED"/>
    <property type="match status" value="1"/>
</dbReference>
<keyword evidence="1" id="KW-0645">Protease</keyword>
<dbReference type="PANTHER" id="PTHR11731:SF200">
    <property type="entry name" value="DIPEPTIDYL PEPTIDASE 10, ISOFORM B"/>
    <property type="match status" value="1"/>
</dbReference>
<dbReference type="GO" id="GO:0005886">
    <property type="term" value="C:plasma membrane"/>
    <property type="evidence" value="ECO:0007669"/>
    <property type="project" value="TreeGrafter"/>
</dbReference>
<keyword evidence="3" id="KW-0325">Glycoprotein</keyword>
<feature type="transmembrane region" description="Helical" evidence="5">
    <location>
        <begin position="99"/>
        <end position="123"/>
    </location>
</feature>
<dbReference type="GO" id="GO:0004177">
    <property type="term" value="F:aminopeptidase activity"/>
    <property type="evidence" value="ECO:0007669"/>
    <property type="project" value="UniProtKB-KW"/>
</dbReference>
<dbReference type="OrthoDB" id="16520at2759"/>
<dbReference type="Gene3D" id="2.140.10.30">
    <property type="entry name" value="Dipeptidylpeptidase IV, N-terminal domain"/>
    <property type="match status" value="1"/>
</dbReference>
<protein>
    <recommendedName>
        <fullName evidence="6">Dipeptidylpeptidase IV N-terminal domain-containing protein</fullName>
    </recommendedName>
</protein>
<keyword evidence="5" id="KW-0812">Transmembrane</keyword>
<sequence>MSASAYERVHGVEDDLGDDDTHIPASRSRIEHSVLPVIRPPVYYEDGPFDAPSSDDEGEGLIEKQDDVPVSNERNVFMDTEPGNHLTLGGNKRPASLKYLIISLATLVLLSASIGLFAATSLYKGKTYQLPGARKISLDHIFNGTFGASREGVNWVPEAGDGVFSIFQNGQIQLVDLKSNKTTNLVSMVDIKDDEGNIIGWTDWKLSPDMTYILVKADNLKQWRHSSFGNYYVHHLNTKVTYPLVQPSHPPVTAYATWSPTGQSIAFVASNDLYVIPSPSASTSPIRVTSSGNASLFNGVPDWIYEEEVLSDNNALWWSPDSSKVAFLRLDETEVDEFRFPIYNPTGDSYAVIPYTKDVVIKYPKPGYNNPLASLHVFDVAQYLERSETYPDADIYTYELTWEGRFPVTNSIIMDVSWVGQSTLIVKEVTRAADNGNVVYFNLSSMWSAETAPGRVVRRLGSSGEEGDEGWIQSSQTIFPLLDTLRSGDSSAYLDVVPNNGYNHIALFDPAESSTPRFLTSGPWEVTGGIRTVDTERGLIYFQAARSSTERHIYSVPISNAGSMEPTSLTDESISSSYNATFSSQAGFYLLNYNGPGVPWQRIVEVGNNGNFISHYYHH</sequence>
<proteinExistence type="predicted"/>
<dbReference type="AlphaFoldDB" id="A0A1J8Q6R8"/>
<dbReference type="SUPFAM" id="SSF82171">
    <property type="entry name" value="DPP6 N-terminal domain-like"/>
    <property type="match status" value="1"/>
</dbReference>
<dbReference type="Proteomes" id="UP000183567">
    <property type="component" value="Unassembled WGS sequence"/>
</dbReference>
<evidence type="ECO:0000313" key="8">
    <source>
        <dbReference type="Proteomes" id="UP000183567"/>
    </source>
</evidence>
<gene>
    <name evidence="7" type="ORF">AZE42_08476</name>
</gene>
<dbReference type="EMBL" id="LVVM01005952">
    <property type="protein sequence ID" value="OJA09345.1"/>
    <property type="molecule type" value="Genomic_DNA"/>
</dbReference>
<dbReference type="GO" id="GO:0008236">
    <property type="term" value="F:serine-type peptidase activity"/>
    <property type="evidence" value="ECO:0007669"/>
    <property type="project" value="UniProtKB-KW"/>
</dbReference>
<evidence type="ECO:0000259" key="6">
    <source>
        <dbReference type="Pfam" id="PF00930"/>
    </source>
</evidence>
<dbReference type="Pfam" id="PF00930">
    <property type="entry name" value="DPPIV_N"/>
    <property type="match status" value="1"/>
</dbReference>
<keyword evidence="1" id="KW-0031">Aminopeptidase</keyword>
<dbReference type="STRING" id="180088.A0A1J8Q6R8"/>
<keyword evidence="1" id="KW-0378">Hydrolase</keyword>
<comment type="caution">
    <text evidence="7">The sequence shown here is derived from an EMBL/GenBank/DDBJ whole genome shotgun (WGS) entry which is preliminary data.</text>
</comment>
<evidence type="ECO:0000256" key="1">
    <source>
        <dbReference type="ARBA" id="ARBA00022438"/>
    </source>
</evidence>
<dbReference type="GO" id="GO:0006508">
    <property type="term" value="P:proteolysis"/>
    <property type="evidence" value="ECO:0007669"/>
    <property type="project" value="InterPro"/>
</dbReference>
<evidence type="ECO:0000256" key="5">
    <source>
        <dbReference type="SAM" id="Phobius"/>
    </source>
</evidence>
<reference evidence="7 8" key="1">
    <citation type="submission" date="2016-03" db="EMBL/GenBank/DDBJ databases">
        <title>Comparative genomics of the ectomycorrhizal sister species Rhizopogon vinicolor and Rhizopogon vesiculosus (Basidiomycota: Boletales) reveals a divergence of the mating type B locus.</title>
        <authorList>
            <person name="Mujic A.B."/>
            <person name="Kuo A."/>
            <person name="Tritt A."/>
            <person name="Lipzen A."/>
            <person name="Chen C."/>
            <person name="Johnson J."/>
            <person name="Sharma A."/>
            <person name="Barry K."/>
            <person name="Grigoriev I.V."/>
            <person name="Spatafora J.W."/>
        </authorList>
    </citation>
    <scope>NUCLEOTIDE SEQUENCE [LARGE SCALE GENOMIC DNA]</scope>
    <source>
        <strain evidence="7 8">AM-OR11-056</strain>
    </source>
</reference>
<evidence type="ECO:0000256" key="3">
    <source>
        <dbReference type="ARBA" id="ARBA00023180"/>
    </source>
</evidence>
<dbReference type="InterPro" id="IPR002469">
    <property type="entry name" value="Peptidase_S9B_N"/>
</dbReference>
<evidence type="ECO:0000256" key="2">
    <source>
        <dbReference type="ARBA" id="ARBA00022825"/>
    </source>
</evidence>